<reference evidence="1 2" key="1">
    <citation type="submission" date="2018-02" db="EMBL/GenBank/DDBJ databases">
        <title>The draft genome of Phyllobacterium myrsinacearum DSM5892.</title>
        <authorList>
            <person name="Li L."/>
            <person name="Liu L."/>
            <person name="Zhang X."/>
            <person name="Wang T."/>
        </authorList>
    </citation>
    <scope>NUCLEOTIDE SEQUENCE [LARGE SCALE GENOMIC DNA]</scope>
    <source>
        <strain evidence="1 2">DSM 5892</strain>
    </source>
</reference>
<name>A0A2S9JQU4_9HYPH</name>
<evidence type="ECO:0000313" key="2">
    <source>
        <dbReference type="Proteomes" id="UP000238563"/>
    </source>
</evidence>
<proteinExistence type="predicted"/>
<protein>
    <submittedName>
        <fullName evidence="1">Uncharacterized protein</fullName>
    </submittedName>
</protein>
<accession>A0A2S9JQU4</accession>
<comment type="caution">
    <text evidence="1">The sequence shown here is derived from an EMBL/GenBank/DDBJ whole genome shotgun (WGS) entry which is preliminary data.</text>
</comment>
<dbReference type="AlphaFoldDB" id="A0A2S9JQU4"/>
<sequence>MQLNALRWGVFNVFNGTVIGEIAVTMMVGIASAALETQTGMTIVGVKRDGVKNSAKRKKLMPRSPLVSLVLRLEP</sequence>
<dbReference type="EMBL" id="PVBT01000002">
    <property type="protein sequence ID" value="PRD55564.1"/>
    <property type="molecule type" value="Genomic_DNA"/>
</dbReference>
<keyword evidence="2" id="KW-1185">Reference proteome</keyword>
<gene>
    <name evidence="1" type="ORF">C5750_10490</name>
</gene>
<organism evidence="1 2">
    <name type="scientific">Phyllobacterium myrsinacearum</name>
    <dbReference type="NCBI Taxonomy" id="28101"/>
    <lineage>
        <taxon>Bacteria</taxon>
        <taxon>Pseudomonadati</taxon>
        <taxon>Pseudomonadota</taxon>
        <taxon>Alphaproteobacteria</taxon>
        <taxon>Hyphomicrobiales</taxon>
        <taxon>Phyllobacteriaceae</taxon>
        <taxon>Phyllobacterium</taxon>
    </lineage>
</organism>
<evidence type="ECO:0000313" key="1">
    <source>
        <dbReference type="EMBL" id="PRD55564.1"/>
    </source>
</evidence>
<dbReference type="Proteomes" id="UP000238563">
    <property type="component" value="Unassembled WGS sequence"/>
</dbReference>